<keyword evidence="2" id="KW-1185">Reference proteome</keyword>
<gene>
    <name evidence="1" type="ORF">GIY56_15415</name>
</gene>
<accession>A0A6L6HRD5</accession>
<organism evidence="1 2">
    <name type="scientific">Paracoccus lichenicola</name>
    <dbReference type="NCBI Taxonomy" id="2665644"/>
    <lineage>
        <taxon>Bacteria</taxon>
        <taxon>Pseudomonadati</taxon>
        <taxon>Pseudomonadota</taxon>
        <taxon>Alphaproteobacteria</taxon>
        <taxon>Rhodobacterales</taxon>
        <taxon>Paracoccaceae</taxon>
        <taxon>Paracoccus</taxon>
    </lineage>
</organism>
<name>A0A6L6HRD5_9RHOB</name>
<evidence type="ECO:0000313" key="2">
    <source>
        <dbReference type="Proteomes" id="UP000481417"/>
    </source>
</evidence>
<dbReference type="Proteomes" id="UP000481417">
    <property type="component" value="Unassembled WGS sequence"/>
</dbReference>
<reference evidence="1 2" key="1">
    <citation type="submission" date="2019-11" db="EMBL/GenBank/DDBJ databases">
        <authorList>
            <person name="Lang L."/>
        </authorList>
    </citation>
    <scope>NUCLEOTIDE SEQUENCE [LARGE SCALE GENOMIC DNA]</scope>
    <source>
        <strain evidence="1 2">YIM 132242</strain>
    </source>
</reference>
<dbReference type="AlphaFoldDB" id="A0A6L6HRD5"/>
<evidence type="ECO:0000313" key="1">
    <source>
        <dbReference type="EMBL" id="MTE01677.1"/>
    </source>
</evidence>
<sequence>MGNPLHKEAVQMTAHDKLRLRSLLDDMFLKRDCCEKENAWLRRLRAENEEEMTLIREKKLLVRKARDEALYP</sequence>
<proteinExistence type="predicted"/>
<protein>
    <submittedName>
        <fullName evidence="1">Uncharacterized protein</fullName>
    </submittedName>
</protein>
<comment type="caution">
    <text evidence="1">The sequence shown here is derived from an EMBL/GenBank/DDBJ whole genome shotgun (WGS) entry which is preliminary data.</text>
</comment>
<dbReference type="RefSeq" id="WP_154765757.1">
    <property type="nucleotide sequence ID" value="NZ_WMBT01000013.1"/>
</dbReference>
<dbReference type="EMBL" id="WMBT01000013">
    <property type="protein sequence ID" value="MTE01677.1"/>
    <property type="molecule type" value="Genomic_DNA"/>
</dbReference>